<dbReference type="EMBL" id="VRMN01000001">
    <property type="protein sequence ID" value="KAA8497625.1"/>
    <property type="molecule type" value="Genomic_DNA"/>
</dbReference>
<keyword evidence="3" id="KW-1185">Reference proteome</keyword>
<gene>
    <name evidence="2" type="ORF">FVE85_5210</name>
</gene>
<organism evidence="2 3">
    <name type="scientific">Porphyridium purpureum</name>
    <name type="common">Red alga</name>
    <name type="synonym">Porphyridium cruentum</name>
    <dbReference type="NCBI Taxonomy" id="35688"/>
    <lineage>
        <taxon>Eukaryota</taxon>
        <taxon>Rhodophyta</taxon>
        <taxon>Bangiophyceae</taxon>
        <taxon>Porphyridiales</taxon>
        <taxon>Porphyridiaceae</taxon>
        <taxon>Porphyridium</taxon>
    </lineage>
</organism>
<feature type="compositionally biased region" description="Polar residues" evidence="1">
    <location>
        <begin position="41"/>
        <end position="50"/>
    </location>
</feature>
<proteinExistence type="predicted"/>
<reference evidence="3" key="1">
    <citation type="journal article" date="2019" name="Nat. Commun.">
        <title>Expansion of phycobilisome linker gene families in mesophilic red algae.</title>
        <authorList>
            <person name="Lee J."/>
            <person name="Kim D."/>
            <person name="Bhattacharya D."/>
            <person name="Yoon H.S."/>
        </authorList>
    </citation>
    <scope>NUCLEOTIDE SEQUENCE [LARGE SCALE GENOMIC DNA]</scope>
    <source>
        <strain evidence="3">CCMP 1328</strain>
    </source>
</reference>
<evidence type="ECO:0000313" key="3">
    <source>
        <dbReference type="Proteomes" id="UP000324585"/>
    </source>
</evidence>
<evidence type="ECO:0000256" key="1">
    <source>
        <dbReference type="SAM" id="MobiDB-lite"/>
    </source>
</evidence>
<feature type="region of interest" description="Disordered" evidence="1">
    <location>
        <begin position="40"/>
        <end position="65"/>
    </location>
</feature>
<feature type="compositionally biased region" description="Low complexity" evidence="1">
    <location>
        <begin position="91"/>
        <end position="104"/>
    </location>
</feature>
<comment type="caution">
    <text evidence="2">The sequence shown here is derived from an EMBL/GenBank/DDBJ whole genome shotgun (WGS) entry which is preliminary data.</text>
</comment>
<feature type="region of interest" description="Disordered" evidence="1">
    <location>
        <begin position="91"/>
        <end position="144"/>
    </location>
</feature>
<evidence type="ECO:0000313" key="2">
    <source>
        <dbReference type="EMBL" id="KAA8497625.1"/>
    </source>
</evidence>
<dbReference type="AlphaFoldDB" id="A0A5J4Z2W8"/>
<protein>
    <submittedName>
        <fullName evidence="2">Uncharacterized protein</fullName>
    </submittedName>
</protein>
<dbReference type="Proteomes" id="UP000324585">
    <property type="component" value="Unassembled WGS sequence"/>
</dbReference>
<accession>A0A5J4Z2W8</accession>
<name>A0A5J4Z2W8_PORPP</name>
<sequence>MATVEIVCRGSRTERAADAHSACRNCGAARSVAGNAPSFGSRWSSLSSTAHAGAGDAQEDGWCSHQESEEAQDVFCSPECFWSAELAPAGPGASSNASSRSHSPMTMGVNPFADSSAQRDTKRQAWDPSEGIRGSTTRAVERNPVENADNAMYLFHAGLSSTFRPENTFRVL</sequence>